<dbReference type="Pfam" id="PF03328">
    <property type="entry name" value="HpcH_HpaI"/>
    <property type="match status" value="1"/>
</dbReference>
<keyword evidence="3" id="KW-0456">Lyase</keyword>
<reference evidence="5 6" key="1">
    <citation type="submission" date="2016-10" db="EMBL/GenBank/DDBJ databases">
        <authorList>
            <person name="Cai Z."/>
        </authorList>
    </citation>
    <scope>NUCLEOTIDE SEQUENCE [LARGE SCALE GENOMIC DNA]</scope>
</reference>
<dbReference type="STRING" id="3088.A0A383VBS3"/>
<keyword evidence="6" id="KW-1185">Reference proteome</keyword>
<dbReference type="AlphaFoldDB" id="A0A383VBS3"/>
<dbReference type="InterPro" id="IPR040442">
    <property type="entry name" value="Pyrv_kinase-like_dom_sf"/>
</dbReference>
<protein>
    <recommendedName>
        <fullName evidence="4">HpcH/HpaI aldolase/citrate lyase domain-containing protein</fullName>
    </recommendedName>
</protein>
<dbReference type="InterPro" id="IPR015813">
    <property type="entry name" value="Pyrv/PenolPyrv_kinase-like_dom"/>
</dbReference>
<accession>A0A383VBS3</accession>
<name>A0A383VBS3_TETOB</name>
<keyword evidence="2" id="KW-0479">Metal-binding</keyword>
<dbReference type="GO" id="GO:0016832">
    <property type="term" value="F:aldehyde-lyase activity"/>
    <property type="evidence" value="ECO:0007669"/>
    <property type="project" value="TreeGrafter"/>
</dbReference>
<evidence type="ECO:0000259" key="4">
    <source>
        <dbReference type="Pfam" id="PF03328"/>
    </source>
</evidence>
<organism evidence="5 6">
    <name type="scientific">Tetradesmus obliquus</name>
    <name type="common">Green alga</name>
    <name type="synonym">Acutodesmus obliquus</name>
    <dbReference type="NCBI Taxonomy" id="3088"/>
    <lineage>
        <taxon>Eukaryota</taxon>
        <taxon>Viridiplantae</taxon>
        <taxon>Chlorophyta</taxon>
        <taxon>core chlorophytes</taxon>
        <taxon>Chlorophyceae</taxon>
        <taxon>CS clade</taxon>
        <taxon>Sphaeropleales</taxon>
        <taxon>Scenedesmaceae</taxon>
        <taxon>Tetradesmus</taxon>
    </lineage>
</organism>
<comment type="similarity">
    <text evidence="1">Belongs to the HpcH/HpaI aldolase family.</text>
</comment>
<evidence type="ECO:0000256" key="1">
    <source>
        <dbReference type="ARBA" id="ARBA00005568"/>
    </source>
</evidence>
<dbReference type="PANTHER" id="PTHR30502:SF0">
    <property type="entry name" value="PHOSPHOENOLPYRUVATE CARBOXYLASE FAMILY PROTEIN"/>
    <property type="match status" value="1"/>
</dbReference>
<evidence type="ECO:0000256" key="2">
    <source>
        <dbReference type="ARBA" id="ARBA00022723"/>
    </source>
</evidence>
<evidence type="ECO:0000313" key="6">
    <source>
        <dbReference type="Proteomes" id="UP000256970"/>
    </source>
</evidence>
<dbReference type="Proteomes" id="UP000256970">
    <property type="component" value="Unassembled WGS sequence"/>
</dbReference>
<dbReference type="GO" id="GO:0005737">
    <property type="term" value="C:cytoplasm"/>
    <property type="evidence" value="ECO:0007669"/>
    <property type="project" value="TreeGrafter"/>
</dbReference>
<gene>
    <name evidence="5" type="ORF">BQ4739_LOCUS2814</name>
</gene>
<dbReference type="Gene3D" id="3.20.20.60">
    <property type="entry name" value="Phosphoenolpyruvate-binding domains"/>
    <property type="match status" value="1"/>
</dbReference>
<dbReference type="SUPFAM" id="SSF51621">
    <property type="entry name" value="Phosphoenolpyruvate/pyruvate domain"/>
    <property type="match status" value="1"/>
</dbReference>
<evidence type="ECO:0000313" key="5">
    <source>
        <dbReference type="EMBL" id="SZX62209.1"/>
    </source>
</evidence>
<proteinExistence type="inferred from homology"/>
<dbReference type="PANTHER" id="PTHR30502">
    <property type="entry name" value="2-KETO-3-DEOXY-L-RHAMNONATE ALDOLASE"/>
    <property type="match status" value="1"/>
</dbReference>
<dbReference type="InterPro" id="IPR005000">
    <property type="entry name" value="Aldolase/citrate-lyase_domain"/>
</dbReference>
<dbReference type="EMBL" id="FNXT01000212">
    <property type="protein sequence ID" value="SZX62209.1"/>
    <property type="molecule type" value="Genomic_DNA"/>
</dbReference>
<feature type="domain" description="HpcH/HpaI aldolase/citrate lyase" evidence="4">
    <location>
        <begin position="10"/>
        <end position="240"/>
    </location>
</feature>
<dbReference type="GO" id="GO:0046872">
    <property type="term" value="F:metal ion binding"/>
    <property type="evidence" value="ECO:0007669"/>
    <property type="project" value="UniProtKB-KW"/>
</dbReference>
<dbReference type="InterPro" id="IPR050251">
    <property type="entry name" value="HpcH-HpaI_aldolase"/>
</dbReference>
<sequence length="264" mass="27952">MADTSFGIMCASGSPAIAEAVAASGVDWLCIDAQHGPITYDTLGNILAACSSHKAKVIVRVGGPTDKFGIQQALDLGAHGVMVPLVNSRADAEMAVSHCLFPPQGQRSVAYPVRAVYHKGVGGPGLSRYLKEANSEVEVWLQVETKSCFESMDEVLSVPGITSAFLGPCDLGITYGYHVSNDYDIGAMIASKELSHVYDDVLQACEKYKITPGVFCIGEARAAELAGKGFKYVAYDTDLGAMMAYTSGVQARLKPTAAAKEHVH</sequence>
<evidence type="ECO:0000256" key="3">
    <source>
        <dbReference type="ARBA" id="ARBA00023239"/>
    </source>
</evidence>